<keyword evidence="2" id="KW-1185">Reference proteome</keyword>
<dbReference type="Proteomes" id="UP001604336">
    <property type="component" value="Unassembled WGS sequence"/>
</dbReference>
<dbReference type="EMBL" id="JBFOLK010000002">
    <property type="protein sequence ID" value="KAL2533931.1"/>
    <property type="molecule type" value="Genomic_DNA"/>
</dbReference>
<evidence type="ECO:0000313" key="1">
    <source>
        <dbReference type="EMBL" id="KAL2533931.1"/>
    </source>
</evidence>
<sequence>MVIQTTKQWSSSSLDIFMSKPPSWLQKGDTDPAAPQWRHRSGEICAARSGRICAAAALIWAAGSARSSAWIWAAARCRARISHRICCRTRIPHQICLEISSIAGHKQIQDLSWSSAKAKIRPSLLVDLRPEICVSVPDLQCAPDLRSRRSSGSPLDLLSDRFALPDPDV</sequence>
<name>A0ABD1V9Q5_9LAMI</name>
<reference evidence="2" key="1">
    <citation type="submission" date="2024-07" db="EMBL/GenBank/DDBJ databases">
        <title>Two chromosome-level genome assemblies of Korean endemic species Abeliophyllum distichum and Forsythia ovata (Oleaceae).</title>
        <authorList>
            <person name="Jang H."/>
        </authorList>
    </citation>
    <scope>NUCLEOTIDE SEQUENCE [LARGE SCALE GENOMIC DNA]</scope>
</reference>
<organism evidence="1 2">
    <name type="scientific">Abeliophyllum distichum</name>
    <dbReference type="NCBI Taxonomy" id="126358"/>
    <lineage>
        <taxon>Eukaryota</taxon>
        <taxon>Viridiplantae</taxon>
        <taxon>Streptophyta</taxon>
        <taxon>Embryophyta</taxon>
        <taxon>Tracheophyta</taxon>
        <taxon>Spermatophyta</taxon>
        <taxon>Magnoliopsida</taxon>
        <taxon>eudicotyledons</taxon>
        <taxon>Gunneridae</taxon>
        <taxon>Pentapetalae</taxon>
        <taxon>asterids</taxon>
        <taxon>lamiids</taxon>
        <taxon>Lamiales</taxon>
        <taxon>Oleaceae</taxon>
        <taxon>Forsythieae</taxon>
        <taxon>Abeliophyllum</taxon>
    </lineage>
</organism>
<gene>
    <name evidence="1" type="ORF">Adt_07282</name>
</gene>
<comment type="caution">
    <text evidence="1">The sequence shown here is derived from an EMBL/GenBank/DDBJ whole genome shotgun (WGS) entry which is preliminary data.</text>
</comment>
<accession>A0ABD1V9Q5</accession>
<proteinExistence type="predicted"/>
<dbReference type="AlphaFoldDB" id="A0ABD1V9Q5"/>
<evidence type="ECO:0000313" key="2">
    <source>
        <dbReference type="Proteomes" id="UP001604336"/>
    </source>
</evidence>
<protein>
    <submittedName>
        <fullName evidence="1">Uncharacterized protein</fullName>
    </submittedName>
</protein>